<organism evidence="1 2">
    <name type="scientific">Aspergillus leporis</name>
    <dbReference type="NCBI Taxonomy" id="41062"/>
    <lineage>
        <taxon>Eukaryota</taxon>
        <taxon>Fungi</taxon>
        <taxon>Dikarya</taxon>
        <taxon>Ascomycota</taxon>
        <taxon>Pezizomycotina</taxon>
        <taxon>Eurotiomycetes</taxon>
        <taxon>Eurotiomycetidae</taxon>
        <taxon>Eurotiales</taxon>
        <taxon>Aspergillaceae</taxon>
        <taxon>Aspergillus</taxon>
        <taxon>Aspergillus subgen. Circumdati</taxon>
    </lineage>
</organism>
<dbReference type="EMBL" id="ML732234">
    <property type="protein sequence ID" value="KAB8073071.1"/>
    <property type="molecule type" value="Genomic_DNA"/>
</dbReference>
<dbReference type="OrthoDB" id="4232400at2759"/>
<dbReference type="PANTHER" id="PTHR40628">
    <property type="entry name" value="CHROMO DOMAIN-CONTAINING PROTEIN"/>
    <property type="match status" value="1"/>
</dbReference>
<proteinExistence type="predicted"/>
<keyword evidence="2" id="KW-1185">Reference proteome</keyword>
<protein>
    <submittedName>
        <fullName evidence="1">Uncharacterized protein</fullName>
    </submittedName>
</protein>
<dbReference type="PANTHER" id="PTHR40628:SF1">
    <property type="entry name" value="CHROMO DOMAIN-CONTAINING PROTEIN"/>
    <property type="match status" value="1"/>
</dbReference>
<gene>
    <name evidence="1" type="ORF">BDV29DRAFT_176237</name>
</gene>
<dbReference type="AlphaFoldDB" id="A0A5N5WX28"/>
<sequence length="251" mass="27701">MASSSQRNEQASLPCPVWVWSNNSDAHAAKDRCWFGDDYTPFVSFFKDMFGNTIEVVGIGTVELPTKISPTKTGPSSHGILRLEKVLHAPSILCNIIGNPILDDYEVLTSFSKSPSGTAGSITNLSDGRPVAYFKPMIRGVRFWEVRLSGPPVGPKVGPSPFDSSVAYVLHALWPDSERQRFAALQASRQTRATASGPLTSAEKAWLKTYYGNEFKFLRDHGLSIFKDEDREEGRTILRAIMSNDDDEPAT</sequence>
<evidence type="ECO:0000313" key="1">
    <source>
        <dbReference type="EMBL" id="KAB8073071.1"/>
    </source>
</evidence>
<evidence type="ECO:0000313" key="2">
    <source>
        <dbReference type="Proteomes" id="UP000326565"/>
    </source>
</evidence>
<reference evidence="1 2" key="1">
    <citation type="submission" date="2019-04" db="EMBL/GenBank/DDBJ databases">
        <title>Friends and foes A comparative genomics study of 23 Aspergillus species from section Flavi.</title>
        <authorList>
            <consortium name="DOE Joint Genome Institute"/>
            <person name="Kjaerbolling I."/>
            <person name="Vesth T."/>
            <person name="Frisvad J.C."/>
            <person name="Nybo J.L."/>
            <person name="Theobald S."/>
            <person name="Kildgaard S."/>
            <person name="Isbrandt T."/>
            <person name="Kuo A."/>
            <person name="Sato A."/>
            <person name="Lyhne E.K."/>
            <person name="Kogle M.E."/>
            <person name="Wiebenga A."/>
            <person name="Kun R.S."/>
            <person name="Lubbers R.J."/>
            <person name="Makela M.R."/>
            <person name="Barry K."/>
            <person name="Chovatia M."/>
            <person name="Clum A."/>
            <person name="Daum C."/>
            <person name="Haridas S."/>
            <person name="He G."/>
            <person name="LaButti K."/>
            <person name="Lipzen A."/>
            <person name="Mondo S."/>
            <person name="Riley R."/>
            <person name="Salamov A."/>
            <person name="Simmons B.A."/>
            <person name="Magnuson J.K."/>
            <person name="Henrissat B."/>
            <person name="Mortensen U.H."/>
            <person name="Larsen T.O."/>
            <person name="Devries R.P."/>
            <person name="Grigoriev I.V."/>
            <person name="Machida M."/>
            <person name="Baker S.E."/>
            <person name="Andersen M.R."/>
        </authorList>
    </citation>
    <scope>NUCLEOTIDE SEQUENCE [LARGE SCALE GENOMIC DNA]</scope>
    <source>
        <strain evidence="1 2">CBS 151.66</strain>
    </source>
</reference>
<accession>A0A5N5WX28</accession>
<dbReference type="Proteomes" id="UP000326565">
    <property type="component" value="Unassembled WGS sequence"/>
</dbReference>
<name>A0A5N5WX28_9EURO</name>